<sequence>MASNAIRPLDHQTYMRLALSEAQKSPPKPTNFCVGAVLVDEGTNTILATGYTLELPGNTHAEQCCLQKHASAHNLPEESVGKALPPDTVIYTTMEPCGKRSPGNTPCVDRILRTKLDGKSGIKKVYIGVTEPEKFAGENVGQTKLKEAGIECIHVPGFEEQILKVATAGHEK</sequence>
<dbReference type="Gene3D" id="3.40.140.10">
    <property type="entry name" value="Cytidine Deaminase, domain 2"/>
    <property type="match status" value="1"/>
</dbReference>
<dbReference type="EMBL" id="ML977169">
    <property type="protein sequence ID" value="KAF1984241.1"/>
    <property type="molecule type" value="Genomic_DNA"/>
</dbReference>
<dbReference type="PANTHER" id="PTHR11079">
    <property type="entry name" value="CYTOSINE DEAMINASE FAMILY MEMBER"/>
    <property type="match status" value="1"/>
</dbReference>
<dbReference type="InterPro" id="IPR016193">
    <property type="entry name" value="Cytidine_deaminase-like"/>
</dbReference>
<proteinExistence type="predicted"/>
<accession>A0A6G1GTG8</accession>
<dbReference type="InterPro" id="IPR002125">
    <property type="entry name" value="CMP_dCMP_dom"/>
</dbReference>
<dbReference type="SUPFAM" id="SSF53927">
    <property type="entry name" value="Cytidine deaminase-like"/>
    <property type="match status" value="1"/>
</dbReference>
<gene>
    <name evidence="2" type="ORF">K402DRAFT_413990</name>
</gene>
<evidence type="ECO:0000313" key="2">
    <source>
        <dbReference type="EMBL" id="KAF1984241.1"/>
    </source>
</evidence>
<organism evidence="2 3">
    <name type="scientific">Aulographum hederae CBS 113979</name>
    <dbReference type="NCBI Taxonomy" id="1176131"/>
    <lineage>
        <taxon>Eukaryota</taxon>
        <taxon>Fungi</taxon>
        <taxon>Dikarya</taxon>
        <taxon>Ascomycota</taxon>
        <taxon>Pezizomycotina</taxon>
        <taxon>Dothideomycetes</taxon>
        <taxon>Pleosporomycetidae</taxon>
        <taxon>Aulographales</taxon>
        <taxon>Aulographaceae</taxon>
    </lineage>
</organism>
<dbReference type="Proteomes" id="UP000800041">
    <property type="component" value="Unassembled WGS sequence"/>
</dbReference>
<dbReference type="GO" id="GO:0008835">
    <property type="term" value="F:diaminohydroxyphosphoribosylaminopyrimidine deaminase activity"/>
    <property type="evidence" value="ECO:0007669"/>
    <property type="project" value="TreeGrafter"/>
</dbReference>
<evidence type="ECO:0000259" key="1">
    <source>
        <dbReference type="PROSITE" id="PS51747"/>
    </source>
</evidence>
<evidence type="ECO:0000313" key="3">
    <source>
        <dbReference type="Proteomes" id="UP000800041"/>
    </source>
</evidence>
<reference evidence="2" key="1">
    <citation type="journal article" date="2020" name="Stud. Mycol.">
        <title>101 Dothideomycetes genomes: a test case for predicting lifestyles and emergence of pathogens.</title>
        <authorList>
            <person name="Haridas S."/>
            <person name="Albert R."/>
            <person name="Binder M."/>
            <person name="Bloem J."/>
            <person name="Labutti K."/>
            <person name="Salamov A."/>
            <person name="Andreopoulos B."/>
            <person name="Baker S."/>
            <person name="Barry K."/>
            <person name="Bills G."/>
            <person name="Bluhm B."/>
            <person name="Cannon C."/>
            <person name="Castanera R."/>
            <person name="Culley D."/>
            <person name="Daum C."/>
            <person name="Ezra D."/>
            <person name="Gonzalez J."/>
            <person name="Henrissat B."/>
            <person name="Kuo A."/>
            <person name="Liang C."/>
            <person name="Lipzen A."/>
            <person name="Lutzoni F."/>
            <person name="Magnuson J."/>
            <person name="Mondo S."/>
            <person name="Nolan M."/>
            <person name="Ohm R."/>
            <person name="Pangilinan J."/>
            <person name="Park H.-J."/>
            <person name="Ramirez L."/>
            <person name="Alfaro M."/>
            <person name="Sun H."/>
            <person name="Tritt A."/>
            <person name="Yoshinaga Y."/>
            <person name="Zwiers L.-H."/>
            <person name="Turgeon B."/>
            <person name="Goodwin S."/>
            <person name="Spatafora J."/>
            <person name="Crous P."/>
            <person name="Grigoriev I."/>
        </authorList>
    </citation>
    <scope>NUCLEOTIDE SEQUENCE</scope>
    <source>
        <strain evidence="2">CBS 113979</strain>
    </source>
</reference>
<dbReference type="PROSITE" id="PS51747">
    <property type="entry name" value="CYT_DCMP_DEAMINASES_2"/>
    <property type="match status" value="1"/>
</dbReference>
<dbReference type="Pfam" id="PF18785">
    <property type="entry name" value="Inv-AAD"/>
    <property type="match status" value="1"/>
</dbReference>
<protein>
    <submittedName>
        <fullName evidence="2">Cytidine deaminase-like protein</fullName>
    </submittedName>
</protein>
<dbReference type="AlphaFoldDB" id="A0A6G1GTG8"/>
<name>A0A6G1GTG8_9PEZI</name>
<dbReference type="PANTHER" id="PTHR11079:SF162">
    <property type="entry name" value="RIBOFLAVIN BIOSYNTHESIS PROTEIN PYRD, CHLOROPLASTIC"/>
    <property type="match status" value="1"/>
</dbReference>
<keyword evidence="3" id="KW-1185">Reference proteome</keyword>
<dbReference type="GO" id="GO:0006139">
    <property type="term" value="P:nucleobase-containing compound metabolic process"/>
    <property type="evidence" value="ECO:0007669"/>
    <property type="project" value="UniProtKB-ARBA"/>
</dbReference>
<feature type="domain" description="CMP/dCMP-type deaminase" evidence="1">
    <location>
        <begin position="9"/>
        <end position="138"/>
    </location>
</feature>
<dbReference type="OrthoDB" id="252265at2759"/>